<keyword evidence="2" id="KW-0812">Transmembrane</keyword>
<keyword evidence="2" id="KW-1133">Transmembrane helix</keyword>
<dbReference type="GeneID" id="27311113"/>
<organism evidence="4 5">
    <name type="scientific">Verruconis gallopava</name>
    <dbReference type="NCBI Taxonomy" id="253628"/>
    <lineage>
        <taxon>Eukaryota</taxon>
        <taxon>Fungi</taxon>
        <taxon>Dikarya</taxon>
        <taxon>Ascomycota</taxon>
        <taxon>Pezizomycotina</taxon>
        <taxon>Dothideomycetes</taxon>
        <taxon>Pleosporomycetidae</taxon>
        <taxon>Venturiales</taxon>
        <taxon>Sympoventuriaceae</taxon>
        <taxon>Verruconis</taxon>
    </lineage>
</organism>
<dbReference type="OrthoDB" id="17255at2759"/>
<dbReference type="HOGENOM" id="CLU_028286_7_1_1"/>
<feature type="domain" description="MOSC" evidence="3">
    <location>
        <begin position="337"/>
        <end position="489"/>
    </location>
</feature>
<dbReference type="GO" id="GO:0030170">
    <property type="term" value="F:pyridoxal phosphate binding"/>
    <property type="evidence" value="ECO:0007669"/>
    <property type="project" value="InterPro"/>
</dbReference>
<dbReference type="RefSeq" id="XP_016215821.1">
    <property type="nucleotide sequence ID" value="XM_016356298.1"/>
</dbReference>
<dbReference type="VEuPathDB" id="FungiDB:PV09_03140"/>
<dbReference type="InterPro" id="IPR011037">
    <property type="entry name" value="Pyrv_Knase-like_insert_dom_sf"/>
</dbReference>
<dbReference type="InterPro" id="IPR005302">
    <property type="entry name" value="MoCF_Sase_C"/>
</dbReference>
<evidence type="ECO:0000256" key="1">
    <source>
        <dbReference type="SAM" id="MobiDB-lite"/>
    </source>
</evidence>
<evidence type="ECO:0000259" key="3">
    <source>
        <dbReference type="PROSITE" id="PS51340"/>
    </source>
</evidence>
<protein>
    <recommendedName>
        <fullName evidence="3">MOSC domain-containing protein</fullName>
    </recommendedName>
</protein>
<dbReference type="InParanoid" id="A0A0D1YZ30"/>
<feature type="transmembrane region" description="Helical" evidence="2">
    <location>
        <begin position="27"/>
        <end position="56"/>
    </location>
</feature>
<name>A0A0D1YZ30_9PEZI</name>
<dbReference type="AlphaFoldDB" id="A0A0D1YZ30"/>
<accession>A0A0D1YZ30</accession>
<dbReference type="GO" id="GO:0030151">
    <property type="term" value="F:molybdenum ion binding"/>
    <property type="evidence" value="ECO:0007669"/>
    <property type="project" value="InterPro"/>
</dbReference>
<reference evidence="4 5" key="1">
    <citation type="submission" date="2015-01" db="EMBL/GenBank/DDBJ databases">
        <title>The Genome Sequence of Ochroconis gallopava CBS43764.</title>
        <authorList>
            <consortium name="The Broad Institute Genomics Platform"/>
            <person name="Cuomo C."/>
            <person name="de Hoog S."/>
            <person name="Gorbushina A."/>
            <person name="Stielow B."/>
            <person name="Teixiera M."/>
            <person name="Abouelleil A."/>
            <person name="Chapman S.B."/>
            <person name="Priest M."/>
            <person name="Young S.K."/>
            <person name="Wortman J."/>
            <person name="Nusbaum C."/>
            <person name="Birren B."/>
        </authorList>
    </citation>
    <scope>NUCLEOTIDE SEQUENCE [LARGE SCALE GENOMIC DNA]</scope>
    <source>
        <strain evidence="4 5">CBS 43764</strain>
    </source>
</reference>
<feature type="region of interest" description="Disordered" evidence="1">
    <location>
        <begin position="67"/>
        <end position="107"/>
    </location>
</feature>
<dbReference type="PROSITE" id="PS51340">
    <property type="entry name" value="MOSC"/>
    <property type="match status" value="1"/>
</dbReference>
<gene>
    <name evidence="4" type="ORF">PV09_03140</name>
</gene>
<evidence type="ECO:0000256" key="2">
    <source>
        <dbReference type="SAM" id="Phobius"/>
    </source>
</evidence>
<dbReference type="Proteomes" id="UP000053259">
    <property type="component" value="Unassembled WGS sequence"/>
</dbReference>
<dbReference type="PANTHER" id="PTHR14237:SF23">
    <property type="entry name" value="MOSC DOMAIN PROTEIN (AFU_ORTHOLOGUE AFUA_7G05900)"/>
    <property type="match status" value="1"/>
</dbReference>
<dbReference type="GO" id="GO:0003824">
    <property type="term" value="F:catalytic activity"/>
    <property type="evidence" value="ECO:0007669"/>
    <property type="project" value="InterPro"/>
</dbReference>
<dbReference type="Pfam" id="PF03473">
    <property type="entry name" value="MOSC"/>
    <property type="match status" value="1"/>
</dbReference>
<dbReference type="Pfam" id="PF03476">
    <property type="entry name" value="MOSC_N"/>
    <property type="match status" value="1"/>
</dbReference>
<dbReference type="SUPFAM" id="SSF50800">
    <property type="entry name" value="PK beta-barrel domain-like"/>
    <property type="match status" value="1"/>
</dbReference>
<dbReference type="PANTHER" id="PTHR14237">
    <property type="entry name" value="MOLYBDOPTERIN COFACTOR SULFURASE MOSC"/>
    <property type="match status" value="1"/>
</dbReference>
<keyword evidence="5" id="KW-1185">Reference proteome</keyword>
<sequence>MSCPSSLKSAGEIFGIDEEPVDLPPGYYIYTALMIGLVIGIPLLYRQLWLVAWSLFRHFRKPPHLRGGPEGCRPVGRPGHRNLSKDVNQSPRGRGSAAASSNGQVKPSSGAVRALFVYPIKSCYPVEVDEAKITPMGFEHDRQFCFATWHEPSSTGGSAKSDAPKKGSSAYWDSTPHWEFMTQRQNPSLTHLRTQLWLPDEKLPDYDEESEVVKSGGVLQVSFEYSPPMTTVRNIWSVLHAKLSTLDLSAKPVWKFEVPLNPSAEQIRERRYGTDRVRIWRDEPSGINMTSEIPKYVLQNLRALLFDDIKRNAPHKLTRMKSLPELRLYRVDRSKDRELYKCAPKEEQLGYQSIIGYQDSYPIHLQNMATVADVDKQLQDAKAFTPDARRYRANIYVSGPPAYDEDDWTLVSIGDSDIHVSCRTTRCKLPTNDPDLGVLGSDNQPYAYLTKNRAIDEGAPNTGCLGMMAVPAKDSIGRTIKVGDALKVLKRGKHRFVADPEPEAQRPPL</sequence>
<proteinExistence type="predicted"/>
<dbReference type="InterPro" id="IPR005303">
    <property type="entry name" value="MOCOS_middle"/>
</dbReference>
<evidence type="ECO:0000313" key="5">
    <source>
        <dbReference type="Proteomes" id="UP000053259"/>
    </source>
</evidence>
<dbReference type="EMBL" id="KN847536">
    <property type="protein sequence ID" value="KIW05952.1"/>
    <property type="molecule type" value="Genomic_DNA"/>
</dbReference>
<dbReference type="STRING" id="253628.A0A0D1YZ30"/>
<evidence type="ECO:0000313" key="4">
    <source>
        <dbReference type="EMBL" id="KIW05952.1"/>
    </source>
</evidence>
<keyword evidence="2" id="KW-0472">Membrane</keyword>